<feature type="compositionally biased region" description="Polar residues" evidence="7">
    <location>
        <begin position="119"/>
        <end position="133"/>
    </location>
</feature>
<dbReference type="SUPFAM" id="SSF53474">
    <property type="entry name" value="alpha/beta-Hydrolases"/>
    <property type="match status" value="1"/>
</dbReference>
<dbReference type="OrthoDB" id="9974421at2759"/>
<reference evidence="11" key="1">
    <citation type="submission" date="2025-08" db="UniProtKB">
        <authorList>
            <consortium name="RefSeq"/>
        </authorList>
    </citation>
    <scope>IDENTIFICATION</scope>
    <source>
        <tissue evidence="11">Entire body</tissue>
    </source>
</reference>
<dbReference type="PANTHER" id="PTHR11005">
    <property type="entry name" value="LYSOSOMAL ACID LIPASE-RELATED"/>
    <property type="match status" value="1"/>
</dbReference>
<evidence type="ECO:0000256" key="6">
    <source>
        <dbReference type="ARBA" id="ARBA00023180"/>
    </source>
</evidence>
<feature type="compositionally biased region" description="Polar residues" evidence="7">
    <location>
        <begin position="76"/>
        <end position="111"/>
    </location>
</feature>
<proteinExistence type="inferred from homology"/>
<dbReference type="InterPro" id="IPR000073">
    <property type="entry name" value="AB_hydrolase_1"/>
</dbReference>
<keyword evidence="4" id="KW-0442">Lipid degradation</keyword>
<dbReference type="Gene3D" id="3.40.50.1820">
    <property type="entry name" value="alpha/beta hydrolase"/>
    <property type="match status" value="1"/>
</dbReference>
<feature type="compositionally biased region" description="Polar residues" evidence="7">
    <location>
        <begin position="157"/>
        <end position="195"/>
    </location>
</feature>
<dbReference type="GO" id="GO:0016787">
    <property type="term" value="F:hydrolase activity"/>
    <property type="evidence" value="ECO:0007669"/>
    <property type="project" value="UniProtKB-KW"/>
</dbReference>
<evidence type="ECO:0000259" key="9">
    <source>
        <dbReference type="Pfam" id="PF04083"/>
    </source>
</evidence>
<dbReference type="FunFam" id="3.40.50.1820:FF:000057">
    <property type="entry name" value="Lipase"/>
    <property type="match status" value="1"/>
</dbReference>
<keyword evidence="10" id="KW-1185">Reference proteome</keyword>
<dbReference type="GeneID" id="108733099"/>
<evidence type="ECO:0000256" key="3">
    <source>
        <dbReference type="ARBA" id="ARBA00022801"/>
    </source>
</evidence>
<feature type="domain" description="Partial AB-hydrolase lipase" evidence="9">
    <location>
        <begin position="39"/>
        <end position="75"/>
    </location>
</feature>
<evidence type="ECO:0000256" key="5">
    <source>
        <dbReference type="ARBA" id="ARBA00023098"/>
    </source>
</evidence>
<dbReference type="Proteomes" id="UP000192223">
    <property type="component" value="Unplaced"/>
</dbReference>
<keyword evidence="3" id="KW-0378">Hydrolase</keyword>
<dbReference type="GO" id="GO:0016042">
    <property type="term" value="P:lipid catabolic process"/>
    <property type="evidence" value="ECO:0007669"/>
    <property type="project" value="UniProtKB-KW"/>
</dbReference>
<evidence type="ECO:0000256" key="2">
    <source>
        <dbReference type="ARBA" id="ARBA00022729"/>
    </source>
</evidence>
<dbReference type="InterPro" id="IPR029058">
    <property type="entry name" value="AB_hydrolase_fold"/>
</dbReference>
<protein>
    <submittedName>
        <fullName evidence="11">Lipase 3-like</fullName>
    </submittedName>
</protein>
<gene>
    <name evidence="11" type="primary">LOC108733099</name>
</gene>
<keyword evidence="2" id="KW-0732">Signal</keyword>
<sequence length="520" mass="59350">MLKTIVTLFCFAAFAITNGLFIRKVETNSDQPSDNWAIEQIRNYGYPVEYYSVQTSDGYILDLFRIPSGRREQGVHQHQQNRPSDISSGQSIENDFQLNSRRQDSYSNTDDQNIRGHTKTQWGSDQDNQNLNQWSSNRNDQDRDRDDQNQDQWSSNKNNGDQWNSGRDNQNQWNPNMDDQNENQWGSNTNDQDKIGSNSKPAVLLVHGLLCSADSFIIGGPSQGLAFVFADNGYDVYLANTRGSKYGLRHTTLNPQSDAAFWRFSSDEIGVKDLPAIMDTIVRVSGQQKIYTVGHLQGNTPLYIMASELPQYHDKIRMLISLSPVAYMGHSMHPMLKYINQHSSSKGWLIKNIGPNNFRPSEEVLNNGGKAECQQTANDKMLCDNLYFLINGYKSRNFNKTLLEKAIQDHYGSTSSRQIIHFAQLAKTGSFARYKPLDDVSQGYSNEQQYDLQKISIPVYLLSASQDYWSSHEDVEKLANRLPNANKIEIQNLDIGLDFLYANNVRQKVYERVVDIIRSN</sequence>
<evidence type="ECO:0000259" key="8">
    <source>
        <dbReference type="Pfam" id="PF00561"/>
    </source>
</evidence>
<keyword evidence="6" id="KW-0325">Glycoprotein</keyword>
<name>A0A1W4W6C2_AGRPL</name>
<dbReference type="KEGG" id="apln:108733099"/>
<feature type="compositionally biased region" description="Basic and acidic residues" evidence="7">
    <location>
        <begin position="139"/>
        <end position="148"/>
    </location>
</feature>
<dbReference type="Pfam" id="PF04083">
    <property type="entry name" value="Abhydro_lipase"/>
    <property type="match status" value="1"/>
</dbReference>
<accession>A0A1W4W6C2</accession>
<keyword evidence="5" id="KW-0443">Lipid metabolism</keyword>
<feature type="domain" description="AB hydrolase-1" evidence="8">
    <location>
        <begin position="201"/>
        <end position="334"/>
    </location>
</feature>
<dbReference type="InParanoid" id="A0A1W4W6C2"/>
<evidence type="ECO:0000256" key="7">
    <source>
        <dbReference type="SAM" id="MobiDB-lite"/>
    </source>
</evidence>
<evidence type="ECO:0000313" key="10">
    <source>
        <dbReference type="Proteomes" id="UP000192223"/>
    </source>
</evidence>
<evidence type="ECO:0000256" key="4">
    <source>
        <dbReference type="ARBA" id="ARBA00022963"/>
    </source>
</evidence>
<evidence type="ECO:0000256" key="1">
    <source>
        <dbReference type="ARBA" id="ARBA00010701"/>
    </source>
</evidence>
<feature type="region of interest" description="Disordered" evidence="7">
    <location>
        <begin position="71"/>
        <end position="195"/>
    </location>
</feature>
<dbReference type="InterPro" id="IPR006693">
    <property type="entry name" value="AB_hydrolase_lipase"/>
</dbReference>
<dbReference type="Pfam" id="PF00561">
    <property type="entry name" value="Abhydrolase_1"/>
    <property type="match status" value="1"/>
</dbReference>
<organism evidence="10 11">
    <name type="scientific">Agrilus planipennis</name>
    <name type="common">Emerald ash borer</name>
    <name type="synonym">Agrilus marcopoli</name>
    <dbReference type="NCBI Taxonomy" id="224129"/>
    <lineage>
        <taxon>Eukaryota</taxon>
        <taxon>Metazoa</taxon>
        <taxon>Ecdysozoa</taxon>
        <taxon>Arthropoda</taxon>
        <taxon>Hexapoda</taxon>
        <taxon>Insecta</taxon>
        <taxon>Pterygota</taxon>
        <taxon>Neoptera</taxon>
        <taxon>Endopterygota</taxon>
        <taxon>Coleoptera</taxon>
        <taxon>Polyphaga</taxon>
        <taxon>Elateriformia</taxon>
        <taxon>Buprestoidea</taxon>
        <taxon>Buprestidae</taxon>
        <taxon>Agrilinae</taxon>
        <taxon>Agrilus</taxon>
    </lineage>
</organism>
<evidence type="ECO:0000313" key="11">
    <source>
        <dbReference type="RefSeq" id="XP_018319654.2"/>
    </source>
</evidence>
<comment type="similarity">
    <text evidence="1">Belongs to the AB hydrolase superfamily. Lipase family.</text>
</comment>
<dbReference type="AlphaFoldDB" id="A0A1W4W6C2"/>
<dbReference type="RefSeq" id="XP_018319654.2">
    <property type="nucleotide sequence ID" value="XM_018464152.2"/>
</dbReference>
<dbReference type="STRING" id="224129.A0A1W4W6C2"/>